<accession>A0ABU5IPF6</accession>
<organism evidence="2 3">
    <name type="scientific">Azohydromonas lata</name>
    <dbReference type="NCBI Taxonomy" id="45677"/>
    <lineage>
        <taxon>Bacteria</taxon>
        <taxon>Pseudomonadati</taxon>
        <taxon>Pseudomonadota</taxon>
        <taxon>Betaproteobacteria</taxon>
        <taxon>Burkholderiales</taxon>
        <taxon>Sphaerotilaceae</taxon>
        <taxon>Azohydromonas</taxon>
    </lineage>
</organism>
<protein>
    <submittedName>
        <fullName evidence="2">AraC family transcriptional regulator</fullName>
    </submittedName>
</protein>
<evidence type="ECO:0000259" key="1">
    <source>
        <dbReference type="PROSITE" id="PS01124"/>
    </source>
</evidence>
<comment type="caution">
    <text evidence="2">The sequence shown here is derived from an EMBL/GenBank/DDBJ whole genome shotgun (WGS) entry which is preliminary data.</text>
</comment>
<name>A0ABU5IPF6_9BURK</name>
<dbReference type="Gene3D" id="1.10.10.60">
    <property type="entry name" value="Homeodomain-like"/>
    <property type="match status" value="1"/>
</dbReference>
<proteinExistence type="predicted"/>
<gene>
    <name evidence="2" type="ORF">SM757_29830</name>
</gene>
<evidence type="ECO:0000313" key="2">
    <source>
        <dbReference type="EMBL" id="MDZ5460783.1"/>
    </source>
</evidence>
<dbReference type="Proteomes" id="UP001293718">
    <property type="component" value="Unassembled WGS sequence"/>
</dbReference>
<dbReference type="EMBL" id="JAXOJX010000082">
    <property type="protein sequence ID" value="MDZ5460783.1"/>
    <property type="molecule type" value="Genomic_DNA"/>
</dbReference>
<dbReference type="PROSITE" id="PS01124">
    <property type="entry name" value="HTH_ARAC_FAMILY_2"/>
    <property type="match status" value="1"/>
</dbReference>
<keyword evidence="3" id="KW-1185">Reference proteome</keyword>
<dbReference type="RefSeq" id="WP_322468123.1">
    <property type="nucleotide sequence ID" value="NZ_JAXOJX010000082.1"/>
</dbReference>
<sequence>MPGNLSPHTISRLWLPRPALASCVRAVMARDTRGARLDDAQRFDHMPTSPLCGLFWQLEGSTELLPRGSPASTAVPREPMPGRVVFGGPVTVPMLYWHPGPTYGLMLALTADAVHRLTGLEVAEWVDRRADAHACLPADWRPLLDAVLHAPDDEARVACIEDFLEPRWQAVRPALPLHAHRYLDWAQSLATHAALSGPGKSLRQMERRVKRWAGLPMRALLGMGRAERAFFEGMANAAQRGAPNWAELADATGYADQSHLCREVRRVTGFSPEELYRRIQEDESFWSYRLWQ</sequence>
<feature type="domain" description="HTH araC/xylS-type" evidence="1">
    <location>
        <begin position="201"/>
        <end position="278"/>
    </location>
</feature>
<reference evidence="2 3" key="1">
    <citation type="submission" date="2023-11" db="EMBL/GenBank/DDBJ databases">
        <title>Draft genome of Azohydromonas lata strain H1 (DSM1123), a polyhydroxyalkanoate producer.</title>
        <authorList>
            <person name="Traversa D."/>
            <person name="D'Addabbo P."/>
            <person name="Pazzani C."/>
            <person name="Manzari C."/>
            <person name="Chiara M."/>
            <person name="Scrascia M."/>
        </authorList>
    </citation>
    <scope>NUCLEOTIDE SEQUENCE [LARGE SCALE GENOMIC DNA]</scope>
    <source>
        <strain evidence="2 3">H1</strain>
    </source>
</reference>
<evidence type="ECO:0000313" key="3">
    <source>
        <dbReference type="Proteomes" id="UP001293718"/>
    </source>
</evidence>
<dbReference type="InterPro" id="IPR018060">
    <property type="entry name" value="HTH_AraC"/>
</dbReference>